<comment type="catalytic activity">
    <reaction evidence="1">
        <text>a myo-inositol phosphate + H2O = myo-inositol + phosphate</text>
        <dbReference type="Rhea" id="RHEA:24056"/>
        <dbReference type="ChEBI" id="CHEBI:15377"/>
        <dbReference type="ChEBI" id="CHEBI:17268"/>
        <dbReference type="ChEBI" id="CHEBI:43474"/>
        <dbReference type="ChEBI" id="CHEBI:84139"/>
        <dbReference type="EC" id="3.1.3.25"/>
    </reaction>
</comment>
<protein>
    <recommendedName>
        <fullName evidence="4">inositol-phosphate phosphatase</fullName>
        <ecNumber evidence="4">3.1.3.25</ecNumber>
    </recommendedName>
</protein>
<dbReference type="InterPro" id="IPR000760">
    <property type="entry name" value="Inositol_monophosphatase-like"/>
</dbReference>
<feature type="binding site" evidence="8">
    <location>
        <position position="505"/>
    </location>
    <ligand>
        <name>Mg(2+)</name>
        <dbReference type="ChEBI" id="CHEBI:18420"/>
        <label>1</label>
        <note>catalytic</note>
    </ligand>
</feature>
<evidence type="ECO:0000256" key="8">
    <source>
        <dbReference type="PIRSR" id="PIRSR600760-2"/>
    </source>
</evidence>
<dbReference type="GO" id="GO:0008934">
    <property type="term" value="F:inositol monophosphate 1-phosphatase activity"/>
    <property type="evidence" value="ECO:0007669"/>
    <property type="project" value="InterPro"/>
</dbReference>
<dbReference type="InterPro" id="IPR020583">
    <property type="entry name" value="Inositol_monoP_metal-BS"/>
</dbReference>
<dbReference type="GO" id="GO:0006020">
    <property type="term" value="P:inositol metabolic process"/>
    <property type="evidence" value="ECO:0007669"/>
    <property type="project" value="TreeGrafter"/>
</dbReference>
<keyword evidence="7 8" id="KW-0460">Magnesium</keyword>
<proteinExistence type="inferred from homology"/>
<dbReference type="GO" id="GO:0007165">
    <property type="term" value="P:signal transduction"/>
    <property type="evidence" value="ECO:0007669"/>
    <property type="project" value="TreeGrafter"/>
</dbReference>
<evidence type="ECO:0000256" key="2">
    <source>
        <dbReference type="ARBA" id="ARBA00001946"/>
    </source>
</evidence>
<gene>
    <name evidence="10" type="ORF">MLIT_45540</name>
</gene>
<dbReference type="GO" id="GO:0046872">
    <property type="term" value="F:metal ion binding"/>
    <property type="evidence" value="ECO:0007669"/>
    <property type="project" value="UniProtKB-KW"/>
</dbReference>
<dbReference type="PRINTS" id="PR00377">
    <property type="entry name" value="IMPHPHTASES"/>
</dbReference>
<feature type="transmembrane region" description="Helical" evidence="9">
    <location>
        <begin position="163"/>
        <end position="185"/>
    </location>
</feature>
<keyword evidence="11" id="KW-1185">Reference proteome</keyword>
<feature type="binding site" evidence="8">
    <location>
        <position position="502"/>
    </location>
    <ligand>
        <name>Mg(2+)</name>
        <dbReference type="ChEBI" id="CHEBI:18420"/>
        <label>1</label>
        <note>catalytic</note>
    </ligand>
</feature>
<evidence type="ECO:0000256" key="9">
    <source>
        <dbReference type="SAM" id="Phobius"/>
    </source>
</evidence>
<dbReference type="EC" id="3.1.3.25" evidence="4"/>
<evidence type="ECO:0000256" key="3">
    <source>
        <dbReference type="ARBA" id="ARBA00009759"/>
    </source>
</evidence>
<keyword evidence="9" id="KW-1133">Transmembrane helix</keyword>
<keyword evidence="5 8" id="KW-0479">Metal-binding</keyword>
<evidence type="ECO:0000313" key="10">
    <source>
        <dbReference type="EMBL" id="BBY18962.1"/>
    </source>
</evidence>
<feature type="transmembrane region" description="Helical" evidence="9">
    <location>
        <begin position="299"/>
        <end position="318"/>
    </location>
</feature>
<evidence type="ECO:0000256" key="4">
    <source>
        <dbReference type="ARBA" id="ARBA00013106"/>
    </source>
</evidence>
<feature type="transmembrane region" description="Helical" evidence="9">
    <location>
        <begin position="191"/>
        <end position="210"/>
    </location>
</feature>
<accession>A0AAD1IN66</accession>
<keyword evidence="9" id="KW-0472">Membrane</keyword>
<dbReference type="InterPro" id="IPR020550">
    <property type="entry name" value="Inositol_monophosphatase_CS"/>
</dbReference>
<dbReference type="InterPro" id="IPR033942">
    <property type="entry name" value="IMPase"/>
</dbReference>
<reference evidence="10 11" key="1">
    <citation type="journal article" date="2019" name="Emerg. Microbes Infect.">
        <title>Comprehensive subspecies identification of 175 nontuberculous mycobacteria species based on 7547 genomic profiles.</title>
        <authorList>
            <person name="Matsumoto Y."/>
            <person name="Kinjo T."/>
            <person name="Motooka D."/>
            <person name="Nabeya D."/>
            <person name="Jung N."/>
            <person name="Uechi K."/>
            <person name="Horii T."/>
            <person name="Iida T."/>
            <person name="Fujita J."/>
            <person name="Nakamura S."/>
        </authorList>
    </citation>
    <scope>NUCLEOTIDE SEQUENCE [LARGE SCALE GENOMIC DNA]</scope>
    <source>
        <strain evidence="10 11">JCM 17423</strain>
    </source>
</reference>
<dbReference type="PANTHER" id="PTHR20854">
    <property type="entry name" value="INOSITOL MONOPHOSPHATASE"/>
    <property type="match status" value="1"/>
</dbReference>
<evidence type="ECO:0000256" key="7">
    <source>
        <dbReference type="ARBA" id="ARBA00022842"/>
    </source>
</evidence>
<feature type="binding site" evidence="8">
    <location>
        <position position="504"/>
    </location>
    <ligand>
        <name>Mg(2+)</name>
        <dbReference type="ChEBI" id="CHEBI:18420"/>
        <label>1</label>
        <note>catalytic</note>
    </ligand>
</feature>
<dbReference type="PROSITE" id="PS00629">
    <property type="entry name" value="IMP_1"/>
    <property type="match status" value="1"/>
</dbReference>
<dbReference type="Gene3D" id="3.40.190.80">
    <property type="match status" value="1"/>
</dbReference>
<feature type="transmembrane region" description="Helical" evidence="9">
    <location>
        <begin position="325"/>
        <end position="341"/>
    </location>
</feature>
<feature type="binding site" evidence="8">
    <location>
        <position position="486"/>
    </location>
    <ligand>
        <name>Mg(2+)</name>
        <dbReference type="ChEBI" id="CHEBI:18420"/>
        <label>1</label>
        <note>catalytic</note>
    </ligand>
</feature>
<feature type="transmembrane region" description="Helical" evidence="9">
    <location>
        <begin position="96"/>
        <end position="116"/>
    </location>
</feature>
<dbReference type="GO" id="GO:0046854">
    <property type="term" value="P:phosphatidylinositol phosphate biosynthetic process"/>
    <property type="evidence" value="ECO:0007669"/>
    <property type="project" value="InterPro"/>
</dbReference>
<evidence type="ECO:0000256" key="6">
    <source>
        <dbReference type="ARBA" id="ARBA00022801"/>
    </source>
</evidence>
<evidence type="ECO:0000256" key="1">
    <source>
        <dbReference type="ARBA" id="ARBA00001033"/>
    </source>
</evidence>
<feature type="binding site" evidence="8">
    <location>
        <position position="630"/>
    </location>
    <ligand>
        <name>Mg(2+)</name>
        <dbReference type="ChEBI" id="CHEBI:18420"/>
        <label>1</label>
        <note>catalytic</note>
    </ligand>
</feature>
<feature type="transmembrane region" description="Helical" evidence="9">
    <location>
        <begin position="347"/>
        <end position="364"/>
    </location>
</feature>
<name>A0AAD1IN66_9MYCO</name>
<evidence type="ECO:0000256" key="5">
    <source>
        <dbReference type="ARBA" id="ARBA00022723"/>
    </source>
</evidence>
<keyword evidence="9" id="KW-0812">Transmembrane</keyword>
<comment type="cofactor">
    <cofactor evidence="2 8">
        <name>Mg(2+)</name>
        <dbReference type="ChEBI" id="CHEBI:18420"/>
    </cofactor>
</comment>
<evidence type="ECO:0000313" key="11">
    <source>
        <dbReference type="Proteomes" id="UP000466607"/>
    </source>
</evidence>
<dbReference type="RefSeq" id="WP_134057248.1">
    <property type="nucleotide sequence ID" value="NZ_AP022586.1"/>
</dbReference>
<dbReference type="Proteomes" id="UP000466607">
    <property type="component" value="Chromosome"/>
</dbReference>
<dbReference type="AlphaFoldDB" id="A0AAD1IN66"/>
<sequence length="685" mass="72508">MRQRTLTGYLLMPRPKDLVKASLIPVTYAVGTVATGELSTHSVVRALVVLAAVELLIYPARYQWNDARGFVADQRHPDCAGRGRLPGPLCSARRNVAASSTVALLRLLCVPVLVIALPGLDLGGILTFAAVGVFGVAFVYEWLRSRFTGRDGRVPPPLRMGVLLIWLTVGAGYAVRGMIGLALAIDVTAHPALAIWAAVTLWAYGVAFVTSRWAVEATAFATADDGRVRFEARADQAREHLLVLIRWLPARLADPRLDVKRWAPLSQRTPAAAPWNVAMVTAGCAAAATGRWLCGPSSVTQWAAAATIGAAVTLAAVLTARRVRLLLVPVGAVLLTGYFHVTGCARPLLAVLPWVLIAAAYLFFSSRSLDALGRPGVMTAAVQRLCRATAKAVLGASTWKAMQHNVAEDAAADDDAPQPAELVDVAHQAAAAGAEVAMRWWADHRALEIQEKQGPRDLVSRADREAEDAIRAVLARLRPADGVLGEEGGTVDGTSGIRWVVDPIDGTTSYLYGRADWAVSVAAVRCSDDVVVAAAVVEPVLDRTTTAQRGHGTYCNGRRVTVNDVESLTHALIEINFGRDDQREIAGQMVHELGRCVRDLRRGGSAASALAHVATGTADAVWAPGLSPWDCAGGVLLVEEAGGSVGDLTGPSAGSWPATGDVLAAHPALWAQLRALLAPVYTITV</sequence>
<feature type="transmembrane region" description="Helical" evidence="9">
    <location>
        <begin position="275"/>
        <end position="293"/>
    </location>
</feature>
<organism evidence="10 11">
    <name type="scientific">Mycolicibacterium litorale</name>
    <dbReference type="NCBI Taxonomy" id="758802"/>
    <lineage>
        <taxon>Bacteria</taxon>
        <taxon>Bacillati</taxon>
        <taxon>Actinomycetota</taxon>
        <taxon>Actinomycetes</taxon>
        <taxon>Mycobacteriales</taxon>
        <taxon>Mycobacteriaceae</taxon>
        <taxon>Mycolicibacterium</taxon>
    </lineage>
</organism>
<dbReference type="SUPFAM" id="SSF56655">
    <property type="entry name" value="Carbohydrate phosphatase"/>
    <property type="match status" value="1"/>
</dbReference>
<feature type="transmembrane region" description="Helical" evidence="9">
    <location>
        <begin position="122"/>
        <end position="143"/>
    </location>
</feature>
<dbReference type="CDD" id="cd01639">
    <property type="entry name" value="IMPase"/>
    <property type="match status" value="1"/>
</dbReference>
<keyword evidence="6" id="KW-0378">Hydrolase</keyword>
<comment type="similarity">
    <text evidence="3">Belongs to the inositol monophosphatase superfamily.</text>
</comment>
<dbReference type="Gene3D" id="3.30.540.10">
    <property type="entry name" value="Fructose-1,6-Bisphosphatase, subunit A, domain 1"/>
    <property type="match status" value="1"/>
</dbReference>
<dbReference type="PANTHER" id="PTHR20854:SF4">
    <property type="entry name" value="INOSITOL-1-MONOPHOSPHATASE-RELATED"/>
    <property type="match status" value="1"/>
</dbReference>
<dbReference type="PROSITE" id="PS00630">
    <property type="entry name" value="IMP_2"/>
    <property type="match status" value="1"/>
</dbReference>
<dbReference type="EMBL" id="AP022586">
    <property type="protein sequence ID" value="BBY18962.1"/>
    <property type="molecule type" value="Genomic_DNA"/>
</dbReference>
<dbReference type="Pfam" id="PF00459">
    <property type="entry name" value="Inositol_P"/>
    <property type="match status" value="1"/>
</dbReference>